<name>A0A090Y481_PAEMA</name>
<sequence>MRKESSRYLQDKYGDEMKIESVKYDFDNSFYFKYRYYTVVHLKKNLQNQFQVNKYKEKLTEIIIYPTGNMKLKMRLNSNFTKYQVCRFN</sequence>
<reference evidence="1 2" key="1">
    <citation type="submission" date="2014-04" db="EMBL/GenBank/DDBJ databases">
        <authorList>
            <person name="Bishop-Lilly K.A."/>
            <person name="Broomall S.M."/>
            <person name="Chain P.S."/>
            <person name="Chertkov O."/>
            <person name="Coyne S.R."/>
            <person name="Daligault H.E."/>
            <person name="Davenport K.W."/>
            <person name="Erkkila T."/>
            <person name="Frey K.G."/>
            <person name="Gibbons H.S."/>
            <person name="Gu W."/>
            <person name="Jaissle J."/>
            <person name="Johnson S.L."/>
            <person name="Koroleva G.I."/>
            <person name="Ladner J.T."/>
            <person name="Lo C.-C."/>
            <person name="Minogue T.D."/>
            <person name="Munk C."/>
            <person name="Palacios G.F."/>
            <person name="Redden C.L."/>
            <person name="Rosenzweig C.N."/>
            <person name="Scholz M.B."/>
            <person name="Teshima H."/>
            <person name="Xu Y."/>
        </authorList>
    </citation>
    <scope>NUCLEOTIDE SEQUENCE [LARGE SCALE GENOMIC DNA]</scope>
    <source>
        <strain evidence="1 2">8244</strain>
    </source>
</reference>
<organism evidence="1 2">
    <name type="scientific">Paenibacillus macerans</name>
    <name type="common">Bacillus macerans</name>
    <dbReference type="NCBI Taxonomy" id="44252"/>
    <lineage>
        <taxon>Bacteria</taxon>
        <taxon>Bacillati</taxon>
        <taxon>Bacillota</taxon>
        <taxon>Bacilli</taxon>
        <taxon>Bacillales</taxon>
        <taxon>Paenibacillaceae</taxon>
        <taxon>Paenibacillus</taxon>
    </lineage>
</organism>
<dbReference type="HOGENOM" id="CLU_2451804_0_0_9"/>
<proteinExistence type="predicted"/>
<protein>
    <submittedName>
        <fullName evidence="1">Uncharacterized protein</fullName>
    </submittedName>
</protein>
<dbReference type="Proteomes" id="UP000029278">
    <property type="component" value="Unassembled WGS sequence"/>
</dbReference>
<evidence type="ECO:0000313" key="2">
    <source>
        <dbReference type="Proteomes" id="UP000029278"/>
    </source>
</evidence>
<dbReference type="AlphaFoldDB" id="A0A090Y481"/>
<accession>A0A090Y481</accession>
<comment type="caution">
    <text evidence="1">The sequence shown here is derived from an EMBL/GenBank/DDBJ whole genome shotgun (WGS) entry which is preliminary data.</text>
</comment>
<gene>
    <name evidence="1" type="ORF">DJ90_3032</name>
</gene>
<evidence type="ECO:0000313" key="1">
    <source>
        <dbReference type="EMBL" id="KFM93016.1"/>
    </source>
</evidence>
<dbReference type="EMBL" id="JMQA01000053">
    <property type="protein sequence ID" value="KFM93016.1"/>
    <property type="molecule type" value="Genomic_DNA"/>
</dbReference>
<keyword evidence="2" id="KW-1185">Reference proteome</keyword>